<evidence type="ECO:0000313" key="2">
    <source>
        <dbReference type="EMBL" id="CAI3988428.1"/>
    </source>
</evidence>
<comment type="caution">
    <text evidence="2">The sequence shown here is derived from an EMBL/GenBank/DDBJ whole genome shotgun (WGS) entry which is preliminary data.</text>
</comment>
<dbReference type="EMBL" id="CAMXCT030001266">
    <property type="protein sequence ID" value="CAL4775740.1"/>
    <property type="molecule type" value="Genomic_DNA"/>
</dbReference>
<dbReference type="OrthoDB" id="408095at2759"/>
<name>A0A9P1FU18_9DINO</name>
<gene>
    <name evidence="2" type="ORF">C1SCF055_LOCUS15602</name>
</gene>
<accession>A0A9P1FU18</accession>
<evidence type="ECO:0000313" key="3">
    <source>
        <dbReference type="EMBL" id="CAL1141803.1"/>
    </source>
</evidence>
<sequence length="324" mass="35364">MRFHRSLSSSRCPPAVLERAKGKRHNRQLIGELFESWLSAGEDWMQSSVVANATRSMAQRKRGKYVMMEFRALKTRFGGPLAKQILTEKKQQQENKDANDPLTYWMKHPDVASEDFEMVRIFDSMVYEDEVQDDLTLGICASGNLDASQTRQAMQIAVGGEIEKLQSMGLGMQPGGGGNSVPAAPTEKPKKVTPISKQVTNKISSSSAKLTELMAWESKIKDNTVLSPTLLAGFATELGARKDAITSAKTTLESSYAKTLGKTDAQIQEDKELLETITTSLANVEAAFTSFNGTIKSIKLAIDPPPKKEPKAKAKAKADAAPPA</sequence>
<proteinExistence type="predicted"/>
<reference evidence="3" key="2">
    <citation type="submission" date="2024-04" db="EMBL/GenBank/DDBJ databases">
        <authorList>
            <person name="Chen Y."/>
            <person name="Shah S."/>
            <person name="Dougan E. K."/>
            <person name="Thang M."/>
            <person name="Chan C."/>
        </authorList>
    </citation>
    <scope>NUCLEOTIDE SEQUENCE [LARGE SCALE GENOMIC DNA]</scope>
</reference>
<dbReference type="EMBL" id="CAMXCT010001266">
    <property type="protein sequence ID" value="CAI3988428.1"/>
    <property type="molecule type" value="Genomic_DNA"/>
</dbReference>
<evidence type="ECO:0000313" key="4">
    <source>
        <dbReference type="Proteomes" id="UP001152797"/>
    </source>
</evidence>
<feature type="region of interest" description="Disordered" evidence="1">
    <location>
        <begin position="302"/>
        <end position="324"/>
    </location>
</feature>
<feature type="region of interest" description="Disordered" evidence="1">
    <location>
        <begin position="175"/>
        <end position="197"/>
    </location>
</feature>
<organism evidence="2">
    <name type="scientific">Cladocopium goreaui</name>
    <dbReference type="NCBI Taxonomy" id="2562237"/>
    <lineage>
        <taxon>Eukaryota</taxon>
        <taxon>Sar</taxon>
        <taxon>Alveolata</taxon>
        <taxon>Dinophyceae</taxon>
        <taxon>Suessiales</taxon>
        <taxon>Symbiodiniaceae</taxon>
        <taxon>Cladocopium</taxon>
    </lineage>
</organism>
<protein>
    <submittedName>
        <fullName evidence="2">Uncharacterized protein</fullName>
    </submittedName>
</protein>
<dbReference type="AlphaFoldDB" id="A0A9P1FU18"/>
<feature type="compositionally biased region" description="Basic and acidic residues" evidence="1">
    <location>
        <begin position="305"/>
        <end position="318"/>
    </location>
</feature>
<keyword evidence="4" id="KW-1185">Reference proteome</keyword>
<evidence type="ECO:0000256" key="1">
    <source>
        <dbReference type="SAM" id="MobiDB-lite"/>
    </source>
</evidence>
<reference evidence="2" key="1">
    <citation type="submission" date="2022-10" db="EMBL/GenBank/DDBJ databases">
        <authorList>
            <person name="Chen Y."/>
            <person name="Dougan E. K."/>
            <person name="Chan C."/>
            <person name="Rhodes N."/>
            <person name="Thang M."/>
        </authorList>
    </citation>
    <scope>NUCLEOTIDE SEQUENCE</scope>
</reference>
<dbReference type="Proteomes" id="UP001152797">
    <property type="component" value="Unassembled WGS sequence"/>
</dbReference>
<dbReference type="EMBL" id="CAMXCT020001266">
    <property type="protein sequence ID" value="CAL1141803.1"/>
    <property type="molecule type" value="Genomic_DNA"/>
</dbReference>